<proteinExistence type="predicted"/>
<feature type="transmembrane region" description="Helical" evidence="1">
    <location>
        <begin position="352"/>
        <end position="378"/>
    </location>
</feature>
<dbReference type="RefSeq" id="WP_184001105.1">
    <property type="nucleotide sequence ID" value="NZ_BAABIF010000004.1"/>
</dbReference>
<feature type="transmembrane region" description="Helical" evidence="1">
    <location>
        <begin position="320"/>
        <end position="340"/>
    </location>
</feature>
<evidence type="ECO:0000313" key="3">
    <source>
        <dbReference type="Proteomes" id="UP000554342"/>
    </source>
</evidence>
<keyword evidence="1" id="KW-0472">Membrane</keyword>
<keyword evidence="3" id="KW-1185">Reference proteome</keyword>
<organism evidence="2 3">
    <name type="scientific">Stakelama sediminis</name>
    <dbReference type="NCBI Taxonomy" id="463200"/>
    <lineage>
        <taxon>Bacteria</taxon>
        <taxon>Pseudomonadati</taxon>
        <taxon>Pseudomonadota</taxon>
        <taxon>Alphaproteobacteria</taxon>
        <taxon>Sphingomonadales</taxon>
        <taxon>Sphingomonadaceae</taxon>
        <taxon>Stakelama</taxon>
    </lineage>
</organism>
<protein>
    <submittedName>
        <fullName evidence="2">Uncharacterized protein</fullName>
    </submittedName>
</protein>
<keyword evidence="1" id="KW-1133">Transmembrane helix</keyword>
<gene>
    <name evidence="2" type="ORF">FHR23_000225</name>
</gene>
<accession>A0A840YUK6</accession>
<evidence type="ECO:0000256" key="1">
    <source>
        <dbReference type="SAM" id="Phobius"/>
    </source>
</evidence>
<feature type="transmembrane region" description="Helical" evidence="1">
    <location>
        <begin position="235"/>
        <end position="255"/>
    </location>
</feature>
<feature type="transmembrane region" description="Helical" evidence="1">
    <location>
        <begin position="37"/>
        <end position="58"/>
    </location>
</feature>
<dbReference type="EMBL" id="JACIJI010000001">
    <property type="protein sequence ID" value="MBB5717318.1"/>
    <property type="molecule type" value="Genomic_DNA"/>
</dbReference>
<dbReference type="SUPFAM" id="SSF53448">
    <property type="entry name" value="Nucleotide-diphospho-sugar transferases"/>
    <property type="match status" value="1"/>
</dbReference>
<feature type="transmembrane region" description="Helical" evidence="1">
    <location>
        <begin position="295"/>
        <end position="314"/>
    </location>
</feature>
<dbReference type="Proteomes" id="UP000554342">
    <property type="component" value="Unassembled WGS sequence"/>
</dbReference>
<comment type="caution">
    <text evidence="2">The sequence shown here is derived from an EMBL/GenBank/DDBJ whole genome shotgun (WGS) entry which is preliminary data.</text>
</comment>
<keyword evidence="1" id="KW-0812">Transmembrane</keyword>
<dbReference type="AlphaFoldDB" id="A0A840YUK6"/>
<dbReference type="InterPro" id="IPR029044">
    <property type="entry name" value="Nucleotide-diphossugar_trans"/>
</dbReference>
<feature type="transmembrane region" description="Helical" evidence="1">
    <location>
        <begin position="261"/>
        <end position="283"/>
    </location>
</feature>
<sequence length="391" mass="40800">MLAGLIFATEDAEDRPDMLAATLPFGGMTLFEYQARLLIAAGVGHILVAVGRVTPALLGAVSRVTKRNVTVDVVRSAEEAAARAHPLSTIIVVADGLVTTDVAVLHIAGETPEAILVTADTNEQAAVERVDAARCWAGMAAISAGRLAEIAALPSDYDFQSTLLRVCVQEGAHHVALPASAVRAGHGVERNAEALASRSNAVLAALANQRIGWADRYVFTPITRLSLPLLVRKQVPNWSVMAAGFVLGLAALVLLGLRHPAWGLGVALLSIICLSAGSLLSWLRGDDTRARWQETAIIGLCALSGLLAAVDASLESGTLTAIALGAMLVAVAAIARRVPVRRRPWFGNAPSYLLLLTPFAIAGYITIGLAAIAVYALATLAVAVEGLREDA</sequence>
<name>A0A840YUK6_9SPHN</name>
<reference evidence="2 3" key="1">
    <citation type="submission" date="2020-08" db="EMBL/GenBank/DDBJ databases">
        <title>Genomic Encyclopedia of Type Strains, Phase IV (KMG-IV): sequencing the most valuable type-strain genomes for metagenomic binning, comparative biology and taxonomic classification.</title>
        <authorList>
            <person name="Goeker M."/>
        </authorList>
    </citation>
    <scope>NUCLEOTIDE SEQUENCE [LARGE SCALE GENOMIC DNA]</scope>
    <source>
        <strain evidence="2 3">DSM 27203</strain>
    </source>
</reference>
<evidence type="ECO:0000313" key="2">
    <source>
        <dbReference type="EMBL" id="MBB5717318.1"/>
    </source>
</evidence>